<gene>
    <name evidence="2" type="ORF">GCM10009533_67340</name>
</gene>
<evidence type="ECO:0000256" key="1">
    <source>
        <dbReference type="SAM" id="MobiDB-lite"/>
    </source>
</evidence>
<feature type="region of interest" description="Disordered" evidence="1">
    <location>
        <begin position="1"/>
        <end position="62"/>
    </location>
</feature>
<dbReference type="EMBL" id="BAAAGS010000089">
    <property type="protein sequence ID" value="GAA0560909.1"/>
    <property type="molecule type" value="Genomic_DNA"/>
</dbReference>
<dbReference type="Proteomes" id="UP001500729">
    <property type="component" value="Unassembled WGS sequence"/>
</dbReference>
<organism evidence="2 3">
    <name type="scientific">Saccharopolyspora erythraea</name>
    <name type="common">Streptomyces erythraeus</name>
    <dbReference type="NCBI Taxonomy" id="1836"/>
    <lineage>
        <taxon>Bacteria</taxon>
        <taxon>Bacillati</taxon>
        <taxon>Actinomycetota</taxon>
        <taxon>Actinomycetes</taxon>
        <taxon>Pseudonocardiales</taxon>
        <taxon>Pseudonocardiaceae</taxon>
        <taxon>Saccharopolyspora</taxon>
    </lineage>
</organism>
<reference evidence="3" key="1">
    <citation type="journal article" date="2019" name="Int. J. Syst. Evol. Microbiol.">
        <title>The Global Catalogue of Microorganisms (GCM) 10K type strain sequencing project: providing services to taxonomists for standard genome sequencing and annotation.</title>
        <authorList>
            <consortium name="The Broad Institute Genomics Platform"/>
            <consortium name="The Broad Institute Genome Sequencing Center for Infectious Disease"/>
            <person name="Wu L."/>
            <person name="Ma J."/>
        </authorList>
    </citation>
    <scope>NUCLEOTIDE SEQUENCE [LARGE SCALE GENOMIC DNA]</scope>
    <source>
        <strain evidence="3">JCM 10303</strain>
    </source>
</reference>
<protein>
    <submittedName>
        <fullName evidence="2">Uncharacterized protein</fullName>
    </submittedName>
</protein>
<evidence type="ECO:0000313" key="2">
    <source>
        <dbReference type="EMBL" id="GAA0560909.1"/>
    </source>
</evidence>
<comment type="caution">
    <text evidence="2">The sequence shown here is derived from an EMBL/GenBank/DDBJ whole genome shotgun (WGS) entry which is preliminary data.</text>
</comment>
<keyword evidence="3" id="KW-1185">Reference proteome</keyword>
<evidence type="ECO:0000313" key="3">
    <source>
        <dbReference type="Proteomes" id="UP001500729"/>
    </source>
</evidence>
<sequence>MGPNGRARFRRDATAAVRAQPVPLKLPAGPAPPDAVIPGMEPVVRRRARARPDPDVATRAVS</sequence>
<accession>A0ABP3PCW4</accession>
<name>A0ABP3PCW4_SACER</name>
<proteinExistence type="predicted"/>